<keyword evidence="5" id="KW-0677">Repeat</keyword>
<feature type="domain" description="RRM" evidence="8">
    <location>
        <begin position="20"/>
        <end position="99"/>
    </location>
</feature>
<reference evidence="10" key="1">
    <citation type="submission" date="2025-08" db="UniProtKB">
        <authorList>
            <consortium name="RefSeq"/>
        </authorList>
    </citation>
    <scope>IDENTIFICATION</scope>
</reference>
<dbReference type="OMA" id="PLAPGYI"/>
<evidence type="ECO:0000256" key="1">
    <source>
        <dbReference type="ARBA" id="ARBA00004496"/>
    </source>
</evidence>
<accession>A0A9W2YGA3</accession>
<dbReference type="FunFam" id="3.30.70.330:FF:000020">
    <property type="entry name" value="RNA-binding protein Musashi homolog 2 isoform X1"/>
    <property type="match status" value="1"/>
</dbReference>
<sequence>MDQALLPVTNGSIEDDHDPGKMFVGGLSWQTTGDTLREYFHKFGEIKEAQVMKDPTTRRSRGFGFVTFVDPESITKVMDSKPHHIDSKGVDPKVAVPKKLNPKLVTKTKKIFIGGLSSTTTIEDCKKYFSQYGKIEDGMLMFDKTTNRHRGFGFITFESEDVVEKVVEIHFHEINSKMVECKKAQPKEVMAPTNPLARGRGIARGALVTEDGAIFYTDSLIGEDALIPEICYMHPGFPGFATAAAYGRAGFPPMAPGYITYPTVSLNSAMMSNMGLTSTASGSPTAMSQVSPSPGITLTQASPIFACGTNLGSQIPRAQPYATAAPCVGVTRPSNTCNTSFFTLANHVPVPGYGYLPLSTAGSERALMANPGTAYADFANPVATAPLALPAPPSLTHRNDNGSTALTLATTTQLQREQMTRAAAGHSFGATVLGGFGTYPTTTSPMNRAFTNSPPTPMDMYSQESVTYIQHNAATSPQPGAFAAFGLGRTQALTNALLAGHKF</sequence>
<evidence type="ECO:0000259" key="8">
    <source>
        <dbReference type="PROSITE" id="PS50102"/>
    </source>
</evidence>
<feature type="domain" description="RRM" evidence="8">
    <location>
        <begin position="109"/>
        <end position="186"/>
    </location>
</feature>
<dbReference type="PANTHER" id="PTHR48032">
    <property type="entry name" value="RNA-BINDING PROTEIN MUSASHI HOMOLOG RBP6"/>
    <property type="match status" value="1"/>
</dbReference>
<keyword evidence="4" id="KW-0597">Phosphoprotein</keyword>
<dbReference type="InterPro" id="IPR012677">
    <property type="entry name" value="Nucleotide-bd_a/b_plait_sf"/>
</dbReference>
<protein>
    <submittedName>
        <fullName evidence="10">RNA-binding protein Musashi homolog 2-like isoform X1</fullName>
    </submittedName>
</protein>
<dbReference type="FunFam" id="3.30.70.330:FF:000025">
    <property type="entry name" value="RNA-binding protein Musashi homolog 2 isoform X1"/>
    <property type="match status" value="1"/>
</dbReference>
<dbReference type="InterPro" id="IPR000504">
    <property type="entry name" value="RRM_dom"/>
</dbReference>
<dbReference type="SUPFAM" id="SSF54928">
    <property type="entry name" value="RNA-binding domain, RBD"/>
    <property type="match status" value="2"/>
</dbReference>
<evidence type="ECO:0000256" key="2">
    <source>
        <dbReference type="ARBA" id="ARBA00006635"/>
    </source>
</evidence>
<dbReference type="GO" id="GO:0006417">
    <property type="term" value="P:regulation of translation"/>
    <property type="evidence" value="ECO:0007669"/>
    <property type="project" value="TreeGrafter"/>
</dbReference>
<dbReference type="InterPro" id="IPR034126">
    <property type="entry name" value="MSI_RRM2"/>
</dbReference>
<name>A0A9W2YGA3_BIOGL</name>
<dbReference type="RefSeq" id="XP_055861691.1">
    <property type="nucleotide sequence ID" value="XM_056005716.1"/>
</dbReference>
<evidence type="ECO:0000313" key="9">
    <source>
        <dbReference type="Proteomes" id="UP001165740"/>
    </source>
</evidence>
<organism evidence="9 10">
    <name type="scientific">Biomphalaria glabrata</name>
    <name type="common">Bloodfluke planorb</name>
    <name type="synonym">Freshwater snail</name>
    <dbReference type="NCBI Taxonomy" id="6526"/>
    <lineage>
        <taxon>Eukaryota</taxon>
        <taxon>Metazoa</taxon>
        <taxon>Spiralia</taxon>
        <taxon>Lophotrochozoa</taxon>
        <taxon>Mollusca</taxon>
        <taxon>Gastropoda</taxon>
        <taxon>Heterobranchia</taxon>
        <taxon>Euthyneura</taxon>
        <taxon>Panpulmonata</taxon>
        <taxon>Hygrophila</taxon>
        <taxon>Lymnaeoidea</taxon>
        <taxon>Planorbidae</taxon>
        <taxon>Biomphalaria</taxon>
    </lineage>
</organism>
<evidence type="ECO:0000256" key="3">
    <source>
        <dbReference type="ARBA" id="ARBA00022490"/>
    </source>
</evidence>
<keyword evidence="6 7" id="KW-0694">RNA-binding</keyword>
<gene>
    <name evidence="10" type="primary">LOC106061348</name>
</gene>
<dbReference type="OrthoDB" id="1875751at2759"/>
<dbReference type="AlphaFoldDB" id="A0A9W2YGA3"/>
<dbReference type="Gene3D" id="3.30.70.330">
    <property type="match status" value="2"/>
</dbReference>
<keyword evidence="9" id="KW-1185">Reference proteome</keyword>
<comment type="similarity">
    <text evidence="2">Belongs to the Musashi family.</text>
</comment>
<dbReference type="Pfam" id="PF00076">
    <property type="entry name" value="RRM_1"/>
    <property type="match status" value="2"/>
</dbReference>
<dbReference type="GeneID" id="106061348"/>
<comment type="subcellular location">
    <subcellularLocation>
        <location evidence="1">Cytoplasm</location>
    </subcellularLocation>
</comment>
<evidence type="ECO:0000313" key="10">
    <source>
        <dbReference type="RefSeq" id="XP_055861691.1"/>
    </source>
</evidence>
<keyword evidence="3" id="KW-0963">Cytoplasm</keyword>
<dbReference type="GO" id="GO:0003729">
    <property type="term" value="F:mRNA binding"/>
    <property type="evidence" value="ECO:0007669"/>
    <property type="project" value="TreeGrafter"/>
</dbReference>
<dbReference type="GO" id="GO:0005737">
    <property type="term" value="C:cytoplasm"/>
    <property type="evidence" value="ECO:0007669"/>
    <property type="project" value="UniProtKB-SubCell"/>
</dbReference>
<evidence type="ECO:0000256" key="5">
    <source>
        <dbReference type="ARBA" id="ARBA00022737"/>
    </source>
</evidence>
<dbReference type="CDD" id="cd12323">
    <property type="entry name" value="RRM2_MSI"/>
    <property type="match status" value="1"/>
</dbReference>
<evidence type="ECO:0000256" key="4">
    <source>
        <dbReference type="ARBA" id="ARBA00022553"/>
    </source>
</evidence>
<dbReference type="PROSITE" id="PS50102">
    <property type="entry name" value="RRM"/>
    <property type="match status" value="2"/>
</dbReference>
<dbReference type="InterPro" id="IPR035979">
    <property type="entry name" value="RBD_domain_sf"/>
</dbReference>
<proteinExistence type="inferred from homology"/>
<dbReference type="PANTHER" id="PTHR48032:SF18">
    <property type="entry name" value="RRM DOMAIN-CONTAINING PROTEIN"/>
    <property type="match status" value="1"/>
</dbReference>
<evidence type="ECO:0000256" key="6">
    <source>
        <dbReference type="ARBA" id="ARBA00022884"/>
    </source>
</evidence>
<dbReference type="SMART" id="SM00360">
    <property type="entry name" value="RRM"/>
    <property type="match status" value="2"/>
</dbReference>
<evidence type="ECO:0000256" key="7">
    <source>
        <dbReference type="PROSITE-ProRule" id="PRU00176"/>
    </source>
</evidence>
<dbReference type="Proteomes" id="UP001165740">
    <property type="component" value="Chromosome 12"/>
</dbReference>